<feature type="compositionally biased region" description="Basic and acidic residues" evidence="2">
    <location>
        <begin position="48"/>
        <end position="63"/>
    </location>
</feature>
<dbReference type="OMA" id="VPYKAYP"/>
<dbReference type="EMBL" id="JOKZ01000028">
    <property type="protein sequence ID" value="KKP06314.1"/>
    <property type="molecule type" value="Genomic_DNA"/>
</dbReference>
<evidence type="ECO:0000256" key="1">
    <source>
        <dbReference type="ARBA" id="ARBA00023002"/>
    </source>
</evidence>
<evidence type="ECO:0000259" key="3">
    <source>
        <dbReference type="Pfam" id="PF03807"/>
    </source>
</evidence>
<dbReference type="GO" id="GO:0016491">
    <property type="term" value="F:oxidoreductase activity"/>
    <property type="evidence" value="ECO:0007669"/>
    <property type="project" value="UniProtKB-KW"/>
</dbReference>
<keyword evidence="1" id="KW-0560">Oxidoreductase</keyword>
<organism evidence="4 5">
    <name type="scientific">Trichoderma harzianum</name>
    <name type="common">Hypocrea lixii</name>
    <dbReference type="NCBI Taxonomy" id="5544"/>
    <lineage>
        <taxon>Eukaryota</taxon>
        <taxon>Fungi</taxon>
        <taxon>Dikarya</taxon>
        <taxon>Ascomycota</taxon>
        <taxon>Pezizomycotina</taxon>
        <taxon>Sordariomycetes</taxon>
        <taxon>Hypocreomycetidae</taxon>
        <taxon>Hypocreales</taxon>
        <taxon>Hypocreaceae</taxon>
        <taxon>Trichoderma</taxon>
    </lineage>
</organism>
<dbReference type="InterPro" id="IPR036291">
    <property type="entry name" value="NAD(P)-bd_dom_sf"/>
</dbReference>
<dbReference type="SUPFAM" id="SSF51735">
    <property type="entry name" value="NAD(P)-binding Rossmann-fold domains"/>
    <property type="match status" value="1"/>
</dbReference>
<protein>
    <recommendedName>
        <fullName evidence="3">Pyrroline-5-carboxylate reductase catalytic N-terminal domain-containing protein</fullName>
    </recommendedName>
</protein>
<evidence type="ECO:0000313" key="5">
    <source>
        <dbReference type="Proteomes" id="UP000034112"/>
    </source>
</evidence>
<proteinExistence type="predicted"/>
<dbReference type="InterPro" id="IPR051267">
    <property type="entry name" value="STEAP_metalloreductase"/>
</dbReference>
<dbReference type="AlphaFoldDB" id="A0A0G0AP66"/>
<comment type="caution">
    <text evidence="4">The sequence shown here is derived from an EMBL/GenBank/DDBJ whole genome shotgun (WGS) entry which is preliminary data.</text>
</comment>
<dbReference type="OrthoDB" id="550646at2759"/>
<dbReference type="PANTHER" id="PTHR14239">
    <property type="entry name" value="DUDULIN-RELATED"/>
    <property type="match status" value="1"/>
</dbReference>
<feature type="domain" description="Pyrroline-5-carboxylate reductase catalytic N-terminal" evidence="3">
    <location>
        <begin position="15"/>
        <end position="105"/>
    </location>
</feature>
<feature type="region of interest" description="Disordered" evidence="2">
    <location>
        <begin position="41"/>
        <end position="63"/>
    </location>
</feature>
<sequence>MAATGPPPKADIPRQIAIIGAGVVGTALATQLIHARNSVSISNSRGPDSLRDVERTTGAKAMDTKRAVSEADVVILAVPMSGVLPLQPLLQTSLRPATILIDACNYYPTRDGNIQPLDEGMVESVWMSNTFSHPVVKALNNIVALNIASSAKPKGSPKRVALPVSGDDDTSVAVVMELVEAMGFDAFNAGQLTDSWRQQPGQPAYCTEPNLKELASLLSSANRDGVSAKRDQGMALAQKLPPDFPPQIMVKVARLGAGLDWWKPGSWLAAVKFAYALARASFKRAA</sequence>
<gene>
    <name evidence="4" type="ORF">THAR02_01559</name>
</gene>
<dbReference type="Proteomes" id="UP000034112">
    <property type="component" value="Unassembled WGS sequence"/>
</dbReference>
<accession>A0A0G0AP66</accession>
<reference evidence="5" key="1">
    <citation type="journal article" date="2015" name="Genome Announc.">
        <title>Draft whole-genome sequence of the biocontrol agent Trichoderma harzianum T6776.</title>
        <authorList>
            <person name="Baroncelli R."/>
            <person name="Piaggeschi G."/>
            <person name="Fiorini L."/>
            <person name="Bertolini E."/>
            <person name="Zapparata A."/>
            <person name="Pe M.E."/>
            <person name="Sarrocco S."/>
            <person name="Vannacci G."/>
        </authorList>
    </citation>
    <scope>NUCLEOTIDE SEQUENCE [LARGE SCALE GENOMIC DNA]</scope>
    <source>
        <strain evidence="5">T6776</strain>
    </source>
</reference>
<dbReference type="Pfam" id="PF03807">
    <property type="entry name" value="F420_oxidored"/>
    <property type="match status" value="1"/>
</dbReference>
<evidence type="ECO:0000313" key="4">
    <source>
        <dbReference type="EMBL" id="KKP06314.1"/>
    </source>
</evidence>
<dbReference type="Gene3D" id="3.40.50.720">
    <property type="entry name" value="NAD(P)-binding Rossmann-like Domain"/>
    <property type="match status" value="1"/>
</dbReference>
<name>A0A0G0AP66_TRIHA</name>
<evidence type="ECO:0000256" key="2">
    <source>
        <dbReference type="SAM" id="MobiDB-lite"/>
    </source>
</evidence>
<dbReference type="InterPro" id="IPR028939">
    <property type="entry name" value="P5C_Rdtase_cat_N"/>
</dbReference>